<dbReference type="Pfam" id="PF00238">
    <property type="entry name" value="Ribosomal_L14"/>
    <property type="match status" value="1"/>
</dbReference>
<keyword evidence="2 3" id="KW-0687">Ribonucleoprotein</keyword>
<evidence type="ECO:0000256" key="3">
    <source>
        <dbReference type="HAMAP-Rule" id="MF_01367"/>
    </source>
</evidence>
<protein>
    <recommendedName>
        <fullName evidence="3">Large ribosomal subunit protein uL14</fullName>
    </recommendedName>
</protein>
<dbReference type="NCBIfam" id="TIGR01067">
    <property type="entry name" value="rplN_bact"/>
    <property type="match status" value="1"/>
</dbReference>
<comment type="function">
    <text evidence="3 5">Binds to 23S rRNA. Forms part of two intersubunit bridges in the 70S ribosome.</text>
</comment>
<dbReference type="InterPro" id="IPR036853">
    <property type="entry name" value="Ribosomal_uL14_sf"/>
</dbReference>
<dbReference type="PANTHER" id="PTHR11761">
    <property type="entry name" value="50S/60S RIBOSOMAL PROTEIN L14/L23"/>
    <property type="match status" value="1"/>
</dbReference>
<keyword evidence="3 5" id="KW-0699">rRNA-binding</keyword>
<evidence type="ECO:0000313" key="7">
    <source>
        <dbReference type="Proteomes" id="UP001208245"/>
    </source>
</evidence>
<evidence type="ECO:0000256" key="2">
    <source>
        <dbReference type="ARBA" id="ARBA00023274"/>
    </source>
</evidence>
<dbReference type="InterPro" id="IPR005745">
    <property type="entry name" value="Ribosomal_uL14_bac-type"/>
</dbReference>
<name>A0ABT3BME6_9BACT</name>
<keyword evidence="3 5" id="KW-0694">RNA-binding</keyword>
<gene>
    <name evidence="3 6" type="primary">rplN</name>
    <name evidence="6" type="ORF">OF376_01305</name>
</gene>
<dbReference type="HAMAP" id="MF_01367">
    <property type="entry name" value="Ribosomal_uL14"/>
    <property type="match status" value="1"/>
</dbReference>
<comment type="subunit">
    <text evidence="3">Part of the 50S ribosomal subunit. Forms a cluster with proteins L3 and L19. In the 70S ribosome, L14 and L19 interact and together make contacts with the 16S rRNA in bridges B5 and B8.</text>
</comment>
<reference evidence="6 7" key="1">
    <citation type="journal article" date="2020" name="Int. J. Syst. Evol. Microbiol.">
        <title>Ureaplasma miroungigenitalium sp. nov. isolated from northern elephant seals (Mirounga angustirostris) and Ureaplasma zalophigenitalium sp. nov. isolated from California sea lions (Zalophus californianus).</title>
        <authorList>
            <person name="Volokhov D.V."/>
            <person name="Gulland F.M."/>
            <person name="Gao Y."/>
            <person name="Chizhikov V.E."/>
        </authorList>
    </citation>
    <scope>NUCLEOTIDE SEQUENCE [LARGE SCALE GENOMIC DNA]</scope>
    <source>
        <strain evidence="6 7">ES3182-GEN</strain>
    </source>
</reference>
<comment type="similarity">
    <text evidence="3 4">Belongs to the universal ribosomal protein uL14 family.</text>
</comment>
<accession>A0ABT3BME6</accession>
<organism evidence="6 7">
    <name type="scientific">Ureaplasma miroungigenitalium</name>
    <dbReference type="NCBI Taxonomy" id="1042321"/>
    <lineage>
        <taxon>Bacteria</taxon>
        <taxon>Bacillati</taxon>
        <taxon>Mycoplasmatota</taxon>
        <taxon>Mycoplasmoidales</taxon>
        <taxon>Mycoplasmoidaceae</taxon>
        <taxon>Ureaplasma</taxon>
    </lineage>
</organism>
<dbReference type="PANTHER" id="PTHR11761:SF3">
    <property type="entry name" value="LARGE RIBOSOMAL SUBUNIT PROTEIN UL14M"/>
    <property type="match status" value="1"/>
</dbReference>
<dbReference type="CDD" id="cd00337">
    <property type="entry name" value="Ribosomal_uL14"/>
    <property type="match status" value="1"/>
</dbReference>
<dbReference type="GO" id="GO:0005840">
    <property type="term" value="C:ribosome"/>
    <property type="evidence" value="ECO:0007669"/>
    <property type="project" value="UniProtKB-KW"/>
</dbReference>
<dbReference type="SMART" id="SM01374">
    <property type="entry name" value="Ribosomal_L14"/>
    <property type="match status" value="1"/>
</dbReference>
<sequence length="122" mass="13111">MIQHMSRLEVADNTGAKVLGVIKVLGGSKRRYASVGDIIIGSIKKATPGGIVSKGQMVKATIVRTKKAIRRPNGAWLKFDENACVIIKDDKTPRGSRIFGPVAREVRDAGFVKIASLAPEVL</sequence>
<dbReference type="Proteomes" id="UP001208245">
    <property type="component" value="Unassembled WGS sequence"/>
</dbReference>
<dbReference type="RefSeq" id="WP_263821723.1">
    <property type="nucleotide sequence ID" value="NZ_JAOXHK010000002.1"/>
</dbReference>
<proteinExistence type="inferred from homology"/>
<evidence type="ECO:0000256" key="4">
    <source>
        <dbReference type="RuleBase" id="RU003949"/>
    </source>
</evidence>
<evidence type="ECO:0000313" key="6">
    <source>
        <dbReference type="EMBL" id="MCV3728404.1"/>
    </source>
</evidence>
<evidence type="ECO:0000256" key="5">
    <source>
        <dbReference type="RuleBase" id="RU003950"/>
    </source>
</evidence>
<dbReference type="Gene3D" id="2.40.150.20">
    <property type="entry name" value="Ribosomal protein L14"/>
    <property type="match status" value="1"/>
</dbReference>
<dbReference type="EMBL" id="JAOXHL010000001">
    <property type="protein sequence ID" value="MCV3728404.1"/>
    <property type="molecule type" value="Genomic_DNA"/>
</dbReference>
<keyword evidence="7" id="KW-1185">Reference proteome</keyword>
<keyword evidence="1 3" id="KW-0689">Ribosomal protein</keyword>
<dbReference type="InterPro" id="IPR000218">
    <property type="entry name" value="Ribosomal_uL14"/>
</dbReference>
<comment type="caution">
    <text evidence="6">The sequence shown here is derived from an EMBL/GenBank/DDBJ whole genome shotgun (WGS) entry which is preliminary data.</text>
</comment>
<evidence type="ECO:0000256" key="1">
    <source>
        <dbReference type="ARBA" id="ARBA00022980"/>
    </source>
</evidence>
<dbReference type="SUPFAM" id="SSF50193">
    <property type="entry name" value="Ribosomal protein L14"/>
    <property type="match status" value="1"/>
</dbReference>